<dbReference type="GO" id="GO:0050661">
    <property type="term" value="F:NADP binding"/>
    <property type="evidence" value="ECO:0007669"/>
    <property type="project" value="TreeGrafter"/>
</dbReference>
<evidence type="ECO:0000313" key="9">
    <source>
        <dbReference type="Proteomes" id="UP000187283"/>
    </source>
</evidence>
<protein>
    <recommendedName>
        <fullName evidence="2">2-dehydropantoate 2-reductase</fullName>
        <ecNumber evidence="2">1.1.1.169</ecNumber>
    </recommendedName>
    <alternativeName>
        <fullName evidence="5">Ketopantoate reductase</fullName>
    </alternativeName>
</protein>
<dbReference type="AlphaFoldDB" id="A0A1R1Y6D8"/>
<dbReference type="OrthoDB" id="73846at2759"/>
<comment type="caution">
    <text evidence="8">The sequence shown here is derived from an EMBL/GenBank/DDBJ whole genome shotgun (WGS) entry which is preliminary data.</text>
</comment>
<dbReference type="GO" id="GO:0005739">
    <property type="term" value="C:mitochondrion"/>
    <property type="evidence" value="ECO:0007669"/>
    <property type="project" value="TreeGrafter"/>
</dbReference>
<evidence type="ECO:0000256" key="3">
    <source>
        <dbReference type="ARBA" id="ARBA00022857"/>
    </source>
</evidence>
<dbReference type="Proteomes" id="UP000187283">
    <property type="component" value="Unassembled WGS sequence"/>
</dbReference>
<keyword evidence="9" id="KW-1185">Reference proteome</keyword>
<dbReference type="PANTHER" id="PTHR43765">
    <property type="entry name" value="2-DEHYDROPANTOATE 2-REDUCTASE-RELATED"/>
    <property type="match status" value="1"/>
</dbReference>
<dbReference type="GO" id="GO:0008677">
    <property type="term" value="F:2-dehydropantoate 2-reductase activity"/>
    <property type="evidence" value="ECO:0007669"/>
    <property type="project" value="UniProtKB-EC"/>
</dbReference>
<dbReference type="Gene3D" id="3.40.50.720">
    <property type="entry name" value="NAD(P)-binding Rossmann-like Domain"/>
    <property type="match status" value="1"/>
</dbReference>
<dbReference type="PANTHER" id="PTHR43765:SF2">
    <property type="entry name" value="2-DEHYDROPANTOATE 2-REDUCTASE"/>
    <property type="match status" value="1"/>
</dbReference>
<dbReference type="InterPro" id="IPR036291">
    <property type="entry name" value="NAD(P)-bd_dom_sf"/>
</dbReference>
<dbReference type="SUPFAM" id="SSF51735">
    <property type="entry name" value="NAD(P)-binding Rossmann-fold domains"/>
    <property type="match status" value="1"/>
</dbReference>
<feature type="domain" description="Ketopantoate reductase C-terminal" evidence="7">
    <location>
        <begin position="239"/>
        <end position="364"/>
    </location>
</feature>
<name>A0A1R1Y6D8_9FUNG</name>
<dbReference type="InterPro" id="IPR013332">
    <property type="entry name" value="KPR_N"/>
</dbReference>
<dbReference type="InterPro" id="IPR013752">
    <property type="entry name" value="KPA_reductase"/>
</dbReference>
<dbReference type="InterPro" id="IPR003710">
    <property type="entry name" value="ApbA"/>
</dbReference>
<accession>A0A1R1Y6D8</accession>
<dbReference type="InterPro" id="IPR050838">
    <property type="entry name" value="Ketopantoate_reductase"/>
</dbReference>
<dbReference type="InterPro" id="IPR008927">
    <property type="entry name" value="6-PGluconate_DH-like_C_sf"/>
</dbReference>
<evidence type="ECO:0000259" key="7">
    <source>
        <dbReference type="Pfam" id="PF08546"/>
    </source>
</evidence>
<dbReference type="Pfam" id="PF08546">
    <property type="entry name" value="ApbA_C"/>
    <property type="match status" value="1"/>
</dbReference>
<sequence>MNSTKLKNEVIHILGVGSIGSLIAFHLSKIGKPVSLIFRSHDKEKLFSENGFRLGLTNSYLKRKLPQNSSQIVSREFQEHIQVLKKSSDLNFKSDSISTADPKPIEKINRLIITTKTFSTVEAISSVYNHLSSQPEILLLQNGMGVAEEVFSFFKSKNDEKAPKLILGTTTHGCMPDKDMFCYMHTGFGTCHISEYITENNPKLRDNSYTSLNENSLLTTLLQLPLNVELAPGPDIDIHLLKKLVVNAVLNPISAIVNCRNGLIFDKADMIRKNLIADLCTEISNIITNAYKEDRIKSLFTRDFIYNTVYDVCQVTYNNYSSMNIDFNSKKQTEIKYINGYLINIANSNGVDSALNKLLYDHISNTKSSILDPDNLTR</sequence>
<dbReference type="Pfam" id="PF02558">
    <property type="entry name" value="ApbA"/>
    <property type="match status" value="1"/>
</dbReference>
<dbReference type="InterPro" id="IPR013328">
    <property type="entry name" value="6PGD_dom2"/>
</dbReference>
<dbReference type="NCBIfam" id="TIGR00745">
    <property type="entry name" value="apbA_panE"/>
    <property type="match status" value="1"/>
</dbReference>
<dbReference type="GO" id="GO:0015940">
    <property type="term" value="P:pantothenate biosynthetic process"/>
    <property type="evidence" value="ECO:0007669"/>
    <property type="project" value="InterPro"/>
</dbReference>
<evidence type="ECO:0000256" key="2">
    <source>
        <dbReference type="ARBA" id="ARBA00013014"/>
    </source>
</evidence>
<dbReference type="STRING" id="133412.A0A1R1Y6D8"/>
<gene>
    <name evidence="8" type="ORF">AYI70_g3000</name>
</gene>
<evidence type="ECO:0000256" key="1">
    <source>
        <dbReference type="ARBA" id="ARBA00007870"/>
    </source>
</evidence>
<dbReference type="EMBL" id="LSSN01000809">
    <property type="protein sequence ID" value="OMJ22246.1"/>
    <property type="molecule type" value="Genomic_DNA"/>
</dbReference>
<proteinExistence type="inferred from homology"/>
<reference evidence="8 9" key="1">
    <citation type="submission" date="2017-01" db="EMBL/GenBank/DDBJ databases">
        <authorList>
            <person name="Mah S.A."/>
            <person name="Swanson W.J."/>
            <person name="Moy G.W."/>
            <person name="Vacquier V.D."/>
        </authorList>
    </citation>
    <scope>NUCLEOTIDE SEQUENCE [LARGE SCALE GENOMIC DNA]</scope>
    <source>
        <strain evidence="8 9">GSMNP</strain>
    </source>
</reference>
<keyword evidence="4" id="KW-0560">Oxidoreductase</keyword>
<dbReference type="EC" id="1.1.1.169" evidence="2"/>
<evidence type="ECO:0000259" key="6">
    <source>
        <dbReference type="Pfam" id="PF02558"/>
    </source>
</evidence>
<evidence type="ECO:0000256" key="4">
    <source>
        <dbReference type="ARBA" id="ARBA00023002"/>
    </source>
</evidence>
<dbReference type="Gene3D" id="1.10.1040.10">
    <property type="entry name" value="N-(1-d-carboxylethyl)-l-norvaline Dehydrogenase, domain 2"/>
    <property type="match status" value="1"/>
</dbReference>
<evidence type="ECO:0000313" key="8">
    <source>
        <dbReference type="EMBL" id="OMJ22246.1"/>
    </source>
</evidence>
<feature type="domain" description="Ketopantoate reductase N-terminal" evidence="6">
    <location>
        <begin position="11"/>
        <end position="195"/>
    </location>
</feature>
<organism evidence="8 9">
    <name type="scientific">Smittium culicis</name>
    <dbReference type="NCBI Taxonomy" id="133412"/>
    <lineage>
        <taxon>Eukaryota</taxon>
        <taxon>Fungi</taxon>
        <taxon>Fungi incertae sedis</taxon>
        <taxon>Zoopagomycota</taxon>
        <taxon>Kickxellomycotina</taxon>
        <taxon>Harpellomycetes</taxon>
        <taxon>Harpellales</taxon>
        <taxon>Legeriomycetaceae</taxon>
        <taxon>Smittium</taxon>
    </lineage>
</organism>
<comment type="similarity">
    <text evidence="1">Belongs to the ketopantoate reductase family.</text>
</comment>
<evidence type="ECO:0000256" key="5">
    <source>
        <dbReference type="ARBA" id="ARBA00032024"/>
    </source>
</evidence>
<keyword evidence="3" id="KW-0521">NADP</keyword>
<dbReference type="SUPFAM" id="SSF48179">
    <property type="entry name" value="6-phosphogluconate dehydrogenase C-terminal domain-like"/>
    <property type="match status" value="1"/>
</dbReference>